<dbReference type="InterPro" id="IPR012338">
    <property type="entry name" value="Beta-lactam/transpept-like"/>
</dbReference>
<evidence type="ECO:0000259" key="3">
    <source>
        <dbReference type="Pfam" id="PF00144"/>
    </source>
</evidence>
<accession>A0A9X2ADD9</accession>
<evidence type="ECO:0000256" key="2">
    <source>
        <dbReference type="ARBA" id="ARBA00023136"/>
    </source>
</evidence>
<dbReference type="Pfam" id="PF00144">
    <property type="entry name" value="Beta-lactamase"/>
    <property type="match status" value="1"/>
</dbReference>
<dbReference type="PANTHER" id="PTHR46825:SF11">
    <property type="entry name" value="PENICILLIN-BINDING PROTEIN 4"/>
    <property type="match status" value="1"/>
</dbReference>
<name>A0A9X2ADD9_9BACL</name>
<gene>
    <name evidence="4" type="ORF">MM817_03106</name>
</gene>
<evidence type="ECO:0000313" key="5">
    <source>
        <dbReference type="Proteomes" id="UP001139263"/>
    </source>
</evidence>
<dbReference type="GO" id="GO:0016020">
    <property type="term" value="C:membrane"/>
    <property type="evidence" value="ECO:0007669"/>
    <property type="project" value="UniProtKB-SubCell"/>
</dbReference>
<comment type="subcellular location">
    <subcellularLocation>
        <location evidence="1">Membrane</location>
    </subcellularLocation>
</comment>
<evidence type="ECO:0000313" key="4">
    <source>
        <dbReference type="EMBL" id="MCI0184809.1"/>
    </source>
</evidence>
<dbReference type="GO" id="GO:0009002">
    <property type="term" value="F:serine-type D-Ala-D-Ala carboxypeptidase activity"/>
    <property type="evidence" value="ECO:0007669"/>
    <property type="project" value="UniProtKB-EC"/>
</dbReference>
<proteinExistence type="predicted"/>
<keyword evidence="4" id="KW-0121">Carboxypeptidase</keyword>
<organism evidence="4 5">
    <name type="scientific">Sulfoacidibacillus ferrooxidans</name>
    <dbReference type="NCBI Taxonomy" id="2005001"/>
    <lineage>
        <taxon>Bacteria</taxon>
        <taxon>Bacillati</taxon>
        <taxon>Bacillota</taxon>
        <taxon>Bacilli</taxon>
        <taxon>Bacillales</taxon>
        <taxon>Alicyclobacillaceae</taxon>
        <taxon>Sulfoacidibacillus</taxon>
    </lineage>
</organism>
<reference evidence="4" key="1">
    <citation type="submission" date="2022-03" db="EMBL/GenBank/DDBJ databases">
        <title>Draft Genome Sequence of Firmicute Strain S0AB, a Heterotrophic Iron/Sulfur-Oxidizing Extreme Acidophile.</title>
        <authorList>
            <person name="Vergara E."/>
            <person name="Pakostova E."/>
            <person name="Johnson D.B."/>
            <person name="Holmes D.S."/>
        </authorList>
    </citation>
    <scope>NUCLEOTIDE SEQUENCE</scope>
    <source>
        <strain evidence="4">S0AB</strain>
    </source>
</reference>
<keyword evidence="2" id="KW-0472">Membrane</keyword>
<dbReference type="SUPFAM" id="SSF56601">
    <property type="entry name" value="beta-lactamase/transpeptidase-like"/>
    <property type="match status" value="1"/>
</dbReference>
<dbReference type="PANTHER" id="PTHR46825">
    <property type="entry name" value="D-ALANYL-D-ALANINE-CARBOXYPEPTIDASE/ENDOPEPTIDASE AMPH"/>
    <property type="match status" value="1"/>
</dbReference>
<comment type="caution">
    <text evidence="4">The sequence shown here is derived from an EMBL/GenBank/DDBJ whole genome shotgun (WGS) entry which is preliminary data.</text>
</comment>
<dbReference type="InterPro" id="IPR050491">
    <property type="entry name" value="AmpC-like"/>
</dbReference>
<evidence type="ECO:0000256" key="1">
    <source>
        <dbReference type="ARBA" id="ARBA00004370"/>
    </source>
</evidence>
<sequence length="339" mass="38056">MVDMTTAIGHVQASSDFSGTVLVKEDTITLVELSYGYANRAEQLRNNSLTRFGIASGCKIFTAVAICQLVESGKLSFESRLKDCVDGHFPHFNEEVTIHHLLTHTSGIPDYYDEEVMGVGDFEELWRERPMYHIRTLKDFLPLFQNSAMKFEPGAQFSYNNAGYILLGLVVEATSQQRFTDYVLEHVFNKADMSRSGYFEFDTLPGNTAQGYIDFSDGSWKTNIYSLPAKGGSDGGAFVTVHDMDKFWDALMSHQLISPEMTQRMLTGHVRADDEDCYGYGVWVKKTPKGIMKYHVMGYDPGVSFHSAYYPDKAMKSIVCSNRSTGAADIMRCIEGEIL</sequence>
<keyword evidence="4" id="KW-0645">Protease</keyword>
<feature type="domain" description="Beta-lactamase-related" evidence="3">
    <location>
        <begin position="21"/>
        <end position="326"/>
    </location>
</feature>
<keyword evidence="5" id="KW-1185">Reference proteome</keyword>
<dbReference type="AlphaFoldDB" id="A0A9X2ADD9"/>
<keyword evidence="4" id="KW-0378">Hydrolase</keyword>
<dbReference type="EMBL" id="JALBUF010000026">
    <property type="protein sequence ID" value="MCI0184809.1"/>
    <property type="molecule type" value="Genomic_DNA"/>
</dbReference>
<dbReference type="Proteomes" id="UP001139263">
    <property type="component" value="Unassembled WGS sequence"/>
</dbReference>
<protein>
    <submittedName>
        <fullName evidence="4">D-alanyl-D-alanine carboxypeptidase</fullName>
        <ecNumber evidence="4">3.4.16.4</ecNumber>
    </submittedName>
</protein>
<dbReference type="RefSeq" id="WP_241716769.1">
    <property type="nucleotide sequence ID" value="NZ_JALBUF010000026.1"/>
</dbReference>
<dbReference type="Gene3D" id="3.40.710.10">
    <property type="entry name" value="DD-peptidase/beta-lactamase superfamily"/>
    <property type="match status" value="1"/>
</dbReference>
<dbReference type="InterPro" id="IPR001466">
    <property type="entry name" value="Beta-lactam-related"/>
</dbReference>
<dbReference type="EC" id="3.4.16.4" evidence="4"/>